<protein>
    <submittedName>
        <fullName evidence="1">Uncharacterized protein</fullName>
    </submittedName>
</protein>
<gene>
    <name evidence="1" type="ORF">FOMPIDRAFT_63576</name>
</gene>
<dbReference type="InParanoid" id="S8DNP6"/>
<dbReference type="InterPro" id="IPR041078">
    <property type="entry name" value="Plavaka"/>
</dbReference>
<sequence length="870" mass="99126">MDEDIFDTHGLDQDAHQRVELQVSTKTIVECFPSTDAGKVHLDHGEGPNGSRNAYAASVGITEKEPYAPFKSKIDWEVARWAKLRGPRATAITDLLKIETLVELLGLSYKTSQQLDQLVDTLPSKRPQFRRHEIVVGGEAFEVFARKIIECLAALWADPEFAPILVVVPERHYADTDKTVRIYFDLHTGKWWWATQKAVEKTHPGATIMPLIISSDKTQLTVFGNKTAYPVYLTIGNLPKEIRRKPSRRGQILLAYLLTTSLEHIKNKSARRRAVANLFHACMKHILAPLKDAGENGILLTSTDGKVRRCHPILAVYVGDYPEQLLVTCRKTGDCPKCPALLAELGEATLPHGTHLRDVDNIYETVLPARDNGPTAFTKACNEERMRPIDHPFWEELPYLNIFAVITPDILHQLYQGVIKHVISWLKAAYGIEEIDAHCRRFPPNHHIRHFMKGITSLRRVTGKIHADMCRFLLGLIIGLPLRAGLSPLRVIRAVQALLDFLYLSQYPVHTTETLRSLDEALARFHANKGVFMELGIRDHFNLPKLHALLHFAYSISLLGMTDNYDTQYTERLHIDLAKDTYRATNRKDEYPQMTTWLLRKEKIEQYDSFCRWPISAARAPSGSERKLRMTMARYPSVKAVTFDAAASEYGAPYLRSALARFIALRRYPDIRNAGELDRKASRLYLSFRTFPVWHRIKYRLEDALGFGISDECTDTIHAQPKRINKRGREVPGRFDTALVKDGVGGWIGVNGHRTGQVRLVFKIPRLPLRELLPGIDEQDLPEHLAYIEWFSPFTHPDPNHGLYKVTRSFEGEQCLASIVEIKDIRRSCQLWPNFGPVAPREWSSSNVLDRCPSFFVSAFSDLHAYQVIF</sequence>
<evidence type="ECO:0000313" key="1">
    <source>
        <dbReference type="EMBL" id="EPS92958.1"/>
    </source>
</evidence>
<dbReference type="Proteomes" id="UP000015241">
    <property type="component" value="Unassembled WGS sequence"/>
</dbReference>
<reference evidence="1 2" key="1">
    <citation type="journal article" date="2012" name="Science">
        <title>The Paleozoic origin of enzymatic lignin decomposition reconstructed from 31 fungal genomes.</title>
        <authorList>
            <person name="Floudas D."/>
            <person name="Binder M."/>
            <person name="Riley R."/>
            <person name="Barry K."/>
            <person name="Blanchette R.A."/>
            <person name="Henrissat B."/>
            <person name="Martinez A.T."/>
            <person name="Otillar R."/>
            <person name="Spatafora J.W."/>
            <person name="Yadav J.S."/>
            <person name="Aerts A."/>
            <person name="Benoit I."/>
            <person name="Boyd A."/>
            <person name="Carlson A."/>
            <person name="Copeland A."/>
            <person name="Coutinho P.M."/>
            <person name="de Vries R.P."/>
            <person name="Ferreira P."/>
            <person name="Findley K."/>
            <person name="Foster B."/>
            <person name="Gaskell J."/>
            <person name="Glotzer D."/>
            <person name="Gorecki P."/>
            <person name="Heitman J."/>
            <person name="Hesse C."/>
            <person name="Hori C."/>
            <person name="Igarashi K."/>
            <person name="Jurgens J.A."/>
            <person name="Kallen N."/>
            <person name="Kersten P."/>
            <person name="Kohler A."/>
            <person name="Kuees U."/>
            <person name="Kumar T.K.A."/>
            <person name="Kuo A."/>
            <person name="LaButti K."/>
            <person name="Larrondo L.F."/>
            <person name="Lindquist E."/>
            <person name="Ling A."/>
            <person name="Lombard V."/>
            <person name="Lucas S."/>
            <person name="Lundell T."/>
            <person name="Martin R."/>
            <person name="McLaughlin D.J."/>
            <person name="Morgenstern I."/>
            <person name="Morin E."/>
            <person name="Murat C."/>
            <person name="Nagy L.G."/>
            <person name="Nolan M."/>
            <person name="Ohm R.A."/>
            <person name="Patyshakuliyeva A."/>
            <person name="Rokas A."/>
            <person name="Ruiz-Duenas F.J."/>
            <person name="Sabat G."/>
            <person name="Salamov A."/>
            <person name="Samejima M."/>
            <person name="Schmutz J."/>
            <person name="Slot J.C."/>
            <person name="St John F."/>
            <person name="Stenlid J."/>
            <person name="Sun H."/>
            <person name="Sun S."/>
            <person name="Syed K."/>
            <person name="Tsang A."/>
            <person name="Wiebenga A."/>
            <person name="Young D."/>
            <person name="Pisabarro A."/>
            <person name="Eastwood D.C."/>
            <person name="Martin F."/>
            <person name="Cullen D."/>
            <person name="Grigoriev I.V."/>
            <person name="Hibbett D.S."/>
        </authorList>
    </citation>
    <scope>NUCLEOTIDE SEQUENCE</scope>
    <source>
        <strain evidence="2">FP-58527</strain>
    </source>
</reference>
<dbReference type="HOGENOM" id="CLU_006344_4_3_1"/>
<accession>S8DNP6</accession>
<dbReference type="OrthoDB" id="3252362at2759"/>
<dbReference type="AlphaFoldDB" id="S8DNP6"/>
<proteinExistence type="predicted"/>
<evidence type="ECO:0000313" key="2">
    <source>
        <dbReference type="Proteomes" id="UP000015241"/>
    </source>
</evidence>
<dbReference type="eggNOG" id="ENOG502SHSB">
    <property type="taxonomic scope" value="Eukaryota"/>
</dbReference>
<name>S8DNP6_FOMSC</name>
<dbReference type="Pfam" id="PF18759">
    <property type="entry name" value="Plavaka"/>
    <property type="match status" value="1"/>
</dbReference>
<organism evidence="1 2">
    <name type="scientific">Fomitopsis schrenkii</name>
    <name type="common">Brown rot fungus</name>
    <dbReference type="NCBI Taxonomy" id="2126942"/>
    <lineage>
        <taxon>Eukaryota</taxon>
        <taxon>Fungi</taxon>
        <taxon>Dikarya</taxon>
        <taxon>Basidiomycota</taxon>
        <taxon>Agaricomycotina</taxon>
        <taxon>Agaricomycetes</taxon>
        <taxon>Polyporales</taxon>
        <taxon>Fomitopsis</taxon>
    </lineage>
</organism>
<dbReference type="EMBL" id="KE504315">
    <property type="protein sequence ID" value="EPS92958.1"/>
    <property type="molecule type" value="Genomic_DNA"/>
</dbReference>
<keyword evidence="2" id="KW-1185">Reference proteome</keyword>